<name>A0A343TII7_9EURY</name>
<gene>
    <name evidence="1" type="ORF">AArcSl_1278</name>
</gene>
<proteinExistence type="predicted"/>
<dbReference type="Proteomes" id="UP000263012">
    <property type="component" value="Chromosome"/>
</dbReference>
<accession>A0A343TII7</accession>
<dbReference type="KEGG" id="hdf:AArcSl_1278"/>
<protein>
    <submittedName>
        <fullName evidence="1">Uncharacterized protein</fullName>
    </submittedName>
</protein>
<reference evidence="2" key="1">
    <citation type="submission" date="2017-11" db="EMBL/GenBank/DDBJ databases">
        <title>Phenotypic and genomic properties of facultatively anaerobic sulfur-reducing natronoarchaea from hypersaline soda lakes.</title>
        <authorList>
            <person name="Sorokin D.Y."/>
            <person name="Kublanov I.V."/>
            <person name="Roman P."/>
            <person name="Sinninghe Damste J.S."/>
            <person name="Golyshin P.N."/>
            <person name="Rojo D."/>
            <person name="Ciordia S."/>
            <person name="Mena M.D.C."/>
            <person name="Ferrer M."/>
            <person name="Messina E."/>
            <person name="Smedile F."/>
            <person name="La Spada G."/>
            <person name="La Cono V."/>
            <person name="Yakimov M.M."/>
        </authorList>
    </citation>
    <scope>NUCLEOTIDE SEQUENCE [LARGE SCALE GENOMIC DNA]</scope>
    <source>
        <strain evidence="2">AArc-Sl</strain>
    </source>
</reference>
<sequence>MPSFSTGSSVSLQFVADSDGDAFDTLREYVRYSNDSTTNTGTDIRGKPWYHESPHPSADFSSALVRLEPGGSVGDVRDWWAIITEASITTNSVGTARRITLELFVLAEGDEYDDCEFVENEFEAGL</sequence>
<dbReference type="EMBL" id="CP025066">
    <property type="protein sequence ID" value="AUX08909.1"/>
    <property type="molecule type" value="Genomic_DNA"/>
</dbReference>
<evidence type="ECO:0000313" key="1">
    <source>
        <dbReference type="EMBL" id="AUX08909.1"/>
    </source>
</evidence>
<keyword evidence="2" id="KW-1185">Reference proteome</keyword>
<dbReference type="AlphaFoldDB" id="A0A343TII7"/>
<organism evidence="1 2">
    <name type="scientific">Halalkaliarchaeum desulfuricum</name>
    <dbReference type="NCBI Taxonomy" id="2055893"/>
    <lineage>
        <taxon>Archaea</taxon>
        <taxon>Methanobacteriati</taxon>
        <taxon>Methanobacteriota</taxon>
        <taxon>Stenosarchaea group</taxon>
        <taxon>Halobacteria</taxon>
        <taxon>Halobacteriales</taxon>
        <taxon>Haloferacaceae</taxon>
        <taxon>Halalkaliarchaeum</taxon>
    </lineage>
</organism>
<evidence type="ECO:0000313" key="2">
    <source>
        <dbReference type="Proteomes" id="UP000263012"/>
    </source>
</evidence>